<dbReference type="InterPro" id="IPR051673">
    <property type="entry name" value="SSDNA_exonuclease_RecJ"/>
</dbReference>
<feature type="domain" description="DDH" evidence="1">
    <location>
        <begin position="72"/>
        <end position="229"/>
    </location>
</feature>
<evidence type="ECO:0000259" key="2">
    <source>
        <dbReference type="Pfam" id="PF02272"/>
    </source>
</evidence>
<dbReference type="SUPFAM" id="SSF64182">
    <property type="entry name" value="DHH phosphoesterases"/>
    <property type="match status" value="1"/>
</dbReference>
<gene>
    <name evidence="3" type="ORF">BTO32_14885</name>
</gene>
<reference evidence="3 4" key="1">
    <citation type="submission" date="2016-12" db="EMBL/GenBank/DDBJ databases">
        <title>Marinobacter lutaoensis whole genome sequencing.</title>
        <authorList>
            <person name="Verma A."/>
            <person name="Krishnamurthi S."/>
        </authorList>
    </citation>
    <scope>NUCLEOTIDE SEQUENCE [LARGE SCALE GENOMIC DNA]</scope>
    <source>
        <strain evidence="3 4">T5054</strain>
    </source>
</reference>
<dbReference type="STRING" id="135739.BTO32_14885"/>
<dbReference type="Pfam" id="PF02272">
    <property type="entry name" value="DHHA1"/>
    <property type="match status" value="1"/>
</dbReference>
<dbReference type="Pfam" id="PF01368">
    <property type="entry name" value="DHH"/>
    <property type="match status" value="1"/>
</dbReference>
<dbReference type="AlphaFoldDB" id="A0A1V2DQ12"/>
<protein>
    <submittedName>
        <fullName evidence="3">Phosphoesterase</fullName>
    </submittedName>
</protein>
<dbReference type="InterPro" id="IPR003156">
    <property type="entry name" value="DHHA1_dom"/>
</dbReference>
<sequence length="655" mass="71997">MRDMLNNAMYQGGVASDLEAELTGLKERILGNRGAHYPEVYDPANLICPTKLTDGIRAAVRLSEALIRGHRVVAVADFDCDGATGAAIFIRCMNRFSAVLSSFRYPRASFEYVIPDRFKYGYGLKIPLAEDKIRPLRPDVVVTIDNGISSHDAVYRINSWTAVSDYNRDGTPHVIITDHHAPGEDLPAAYAVVNPNRKDCSFPSKALSGCGVAFYLMILVRQALISRLKKAGKPEAAQAIASIQVNHVADVLAIGTIGDVVPMDANNRLLVKVGLDRINRGLSMSPKESHDRGYLCYGVRALLSLAGVQGPVTSTDLAFQVVPRINAVGRMEKPVSGIECLLADSQIIAEIEAKRCDALNKERKAVQKDMEREANDELSRLFGESDSLSESEDQSAVVLHADHWHPGIVGLVASRIKERTKGAVICFSPEADPNAEPGSPDAVSGDPDWLKGSGRSDNVHLRDALAYVASRAPDMMMQFGGHARAAGLSLHRSELNRFRRLFREAVAYLREVSPLTNPVFQDGSLLPAHRCRELAEWIEGQPWGQMFPEPLFSQKFKVIRSLGIGKEHQKLLVMDLDDEPLTGEFGEDGTPVYPVSHGAKAFPVLWFFSRDESNPNPVQPGVAIELTYTLTINRFRGKDELQGIARDVQYIGHGR</sequence>
<dbReference type="InterPro" id="IPR038763">
    <property type="entry name" value="DHH_sf"/>
</dbReference>
<dbReference type="InterPro" id="IPR001667">
    <property type="entry name" value="DDH_dom"/>
</dbReference>
<evidence type="ECO:0000259" key="1">
    <source>
        <dbReference type="Pfam" id="PF01368"/>
    </source>
</evidence>
<dbReference type="EMBL" id="MSCW01000009">
    <property type="protein sequence ID" value="ONF42496.1"/>
    <property type="molecule type" value="Genomic_DNA"/>
</dbReference>
<accession>A0A1V2DQ12</accession>
<dbReference type="Gene3D" id="3.90.1640.30">
    <property type="match status" value="1"/>
</dbReference>
<dbReference type="Proteomes" id="UP000189339">
    <property type="component" value="Unassembled WGS sequence"/>
</dbReference>
<proteinExistence type="predicted"/>
<feature type="domain" description="DHHA1" evidence="2">
    <location>
        <begin position="395"/>
        <end position="506"/>
    </location>
</feature>
<organism evidence="3 4">
    <name type="scientific">Marinobacter lutaoensis</name>
    <dbReference type="NCBI Taxonomy" id="135739"/>
    <lineage>
        <taxon>Bacteria</taxon>
        <taxon>Pseudomonadati</taxon>
        <taxon>Pseudomonadota</taxon>
        <taxon>Gammaproteobacteria</taxon>
        <taxon>Pseudomonadales</taxon>
        <taxon>Marinobacteraceae</taxon>
        <taxon>Marinobacter</taxon>
    </lineage>
</organism>
<name>A0A1V2DQ12_9GAMM</name>
<dbReference type="PANTHER" id="PTHR30255:SF2">
    <property type="entry name" value="SINGLE-STRANDED-DNA-SPECIFIC EXONUCLEASE RECJ"/>
    <property type="match status" value="1"/>
</dbReference>
<evidence type="ECO:0000313" key="4">
    <source>
        <dbReference type="Proteomes" id="UP000189339"/>
    </source>
</evidence>
<dbReference type="GO" id="GO:0003676">
    <property type="term" value="F:nucleic acid binding"/>
    <property type="evidence" value="ECO:0007669"/>
    <property type="project" value="InterPro"/>
</dbReference>
<comment type="caution">
    <text evidence="3">The sequence shown here is derived from an EMBL/GenBank/DDBJ whole genome shotgun (WGS) entry which is preliminary data.</text>
</comment>
<dbReference type="GO" id="GO:0004527">
    <property type="term" value="F:exonuclease activity"/>
    <property type="evidence" value="ECO:0007669"/>
    <property type="project" value="UniProtKB-KW"/>
</dbReference>
<dbReference type="PANTHER" id="PTHR30255">
    <property type="entry name" value="SINGLE-STRANDED-DNA-SPECIFIC EXONUCLEASE RECJ"/>
    <property type="match status" value="1"/>
</dbReference>
<keyword evidence="4" id="KW-1185">Reference proteome</keyword>
<dbReference type="OrthoDB" id="9809852at2"/>
<evidence type="ECO:0000313" key="3">
    <source>
        <dbReference type="EMBL" id="ONF42496.1"/>
    </source>
</evidence>
<dbReference type="Gene3D" id="3.10.310.30">
    <property type="match status" value="1"/>
</dbReference>